<dbReference type="Pfam" id="PF00057">
    <property type="entry name" value="Ldl_recept_a"/>
    <property type="match status" value="3"/>
</dbReference>
<dbReference type="Gene3D" id="4.10.400.10">
    <property type="entry name" value="Low-density Lipoprotein Receptor"/>
    <property type="match status" value="3"/>
</dbReference>
<keyword evidence="7 9" id="KW-1015">Disulfide bond</keyword>
<evidence type="ECO:0000256" key="6">
    <source>
        <dbReference type="ARBA" id="ARBA00023136"/>
    </source>
</evidence>
<dbReference type="Proteomes" id="UP001153954">
    <property type="component" value="Unassembled WGS sequence"/>
</dbReference>
<dbReference type="InterPro" id="IPR020067">
    <property type="entry name" value="Frizzled_dom"/>
</dbReference>
<evidence type="ECO:0000256" key="2">
    <source>
        <dbReference type="ARBA" id="ARBA00022692"/>
    </source>
</evidence>
<feature type="disulfide bond" evidence="9">
    <location>
        <begin position="451"/>
        <end position="469"/>
    </location>
</feature>
<feature type="disulfide bond" evidence="9">
    <location>
        <begin position="407"/>
        <end position="419"/>
    </location>
</feature>
<evidence type="ECO:0000256" key="3">
    <source>
        <dbReference type="ARBA" id="ARBA00022737"/>
    </source>
</evidence>
<feature type="disulfide bond" evidence="9">
    <location>
        <begin position="741"/>
        <end position="756"/>
    </location>
</feature>
<feature type="disulfide bond" evidence="9">
    <location>
        <begin position="729"/>
        <end position="747"/>
    </location>
</feature>
<keyword evidence="2" id="KW-0812">Transmembrane</keyword>
<feature type="region of interest" description="Disordered" evidence="10">
    <location>
        <begin position="19"/>
        <end position="58"/>
    </location>
</feature>
<evidence type="ECO:0000256" key="9">
    <source>
        <dbReference type="PROSITE-ProRule" id="PRU00124"/>
    </source>
</evidence>
<feature type="disulfide bond" evidence="9">
    <location>
        <begin position="722"/>
        <end position="734"/>
    </location>
</feature>
<dbReference type="SUPFAM" id="SSF57424">
    <property type="entry name" value="LDL receptor-like module"/>
    <property type="match status" value="3"/>
</dbReference>
<dbReference type="PROSITE" id="PS50068">
    <property type="entry name" value="LDLRA_2"/>
    <property type="match status" value="3"/>
</dbReference>
<keyword evidence="5" id="KW-1133">Transmembrane helix</keyword>
<evidence type="ECO:0000256" key="1">
    <source>
        <dbReference type="ARBA" id="ARBA00004401"/>
    </source>
</evidence>
<organism evidence="12 13">
    <name type="scientific">Euphydryas editha</name>
    <name type="common">Edith's checkerspot</name>
    <dbReference type="NCBI Taxonomy" id="104508"/>
    <lineage>
        <taxon>Eukaryota</taxon>
        <taxon>Metazoa</taxon>
        <taxon>Ecdysozoa</taxon>
        <taxon>Arthropoda</taxon>
        <taxon>Hexapoda</taxon>
        <taxon>Insecta</taxon>
        <taxon>Pterygota</taxon>
        <taxon>Neoptera</taxon>
        <taxon>Endopterygota</taxon>
        <taxon>Lepidoptera</taxon>
        <taxon>Glossata</taxon>
        <taxon>Ditrysia</taxon>
        <taxon>Papilionoidea</taxon>
        <taxon>Nymphalidae</taxon>
        <taxon>Nymphalinae</taxon>
        <taxon>Euphydryas</taxon>
    </lineage>
</organism>
<dbReference type="CDD" id="cd00112">
    <property type="entry name" value="LDLa"/>
    <property type="match status" value="3"/>
</dbReference>
<feature type="compositionally biased region" description="Polar residues" evidence="10">
    <location>
        <begin position="584"/>
        <end position="595"/>
    </location>
</feature>
<dbReference type="Pfam" id="PF01392">
    <property type="entry name" value="Fz"/>
    <property type="match status" value="1"/>
</dbReference>
<evidence type="ECO:0000313" key="12">
    <source>
        <dbReference type="EMBL" id="CAH2102272.1"/>
    </source>
</evidence>
<evidence type="ECO:0000256" key="5">
    <source>
        <dbReference type="ARBA" id="ARBA00022989"/>
    </source>
</evidence>
<evidence type="ECO:0000256" key="4">
    <source>
        <dbReference type="ARBA" id="ARBA00022968"/>
    </source>
</evidence>
<dbReference type="Gene3D" id="1.10.2000.10">
    <property type="entry name" value="Frizzled cysteine-rich domain"/>
    <property type="match status" value="1"/>
</dbReference>
<dbReference type="InterPro" id="IPR002172">
    <property type="entry name" value="LDrepeatLR_classA_rpt"/>
</dbReference>
<accession>A0AAU9UW39</accession>
<feature type="disulfide bond" evidence="9">
    <location>
        <begin position="426"/>
        <end position="441"/>
    </location>
</feature>
<dbReference type="GO" id="GO:0005886">
    <property type="term" value="C:plasma membrane"/>
    <property type="evidence" value="ECO:0007669"/>
    <property type="project" value="UniProtKB-SubCell"/>
</dbReference>
<keyword evidence="4" id="KW-0735">Signal-anchor</keyword>
<comment type="caution">
    <text evidence="12">The sequence shown here is derived from an EMBL/GenBank/DDBJ whole genome shotgun (WGS) entry which is preliminary data.</text>
</comment>
<keyword evidence="6" id="KW-0472">Membrane</keyword>
<sequence>MDAEIDTVNATYWEKSISEAQSNNMASKLTVKPTLNKGTEKSQSKGSNPPEIDFYDSDHNNYDLNSMVDIVTETLPKRKLPLPPVFPTHLSPEVQYGNDEADSENLRSPKLLKVSTTVPSDSTLKPHITQKPEKPLAIYFKDGNAITTTSTEAVPTTESITHAESSNDIANYLKQQANKNNMEYSKPEIQIQTSSSSPLLSHLDTKKMQPPLETTPDVPPEIQEYYSRPVVSTDVKFTSGHSKLFGISIEDAENMKSTTQNSLYNTRVSPTLPTWRDRDDSTTKKYPINGNFDVPQCRSTRFPLCRGVLPYDLAGPPATIGNVDVTTLLPQIEYLVSTNCSQRVRHFVCSLLEPECSPQPYSPQLPCYNFCKAIVDNCDGMMPTELQAMFNCNQYSSNNCATARVPCFTRELACGDGSCVPRDWVCDGTRDCPGGEDELRCSTCEDNEYRCSSGMCITKRWLCDGYADCPSGEDEQDDLCRGRLRANDGLEVDVREPGEELAGSAPAPSVRKPNRLPVPQNRNYGGPRNGDNDSSKELLMTSDSNNSFRRNFTRRPSPSRLTPYKRTKPIEIKHESEENKEETTATPIRKTTASYQKRPKPISKNVNTKEDLEESVENINLDDLGLFGDIEKEKTEDTEKIDTKKQRPRPNRFKPTEAPGSGPTRLDKSMNKLEKVIDGAAMLRKAARDNQQQQQQEDAMDSPESNRTEQFDAYNSAHASPCPSGELRCVDGRCITLAQLCDGAVDCSDHADEDNCYT</sequence>
<comment type="caution">
    <text evidence="9">Lacks conserved residue(s) required for the propagation of feature annotation.</text>
</comment>
<dbReference type="InterPro" id="IPR023415">
    <property type="entry name" value="LDLR_class-A_CS"/>
</dbReference>
<dbReference type="GO" id="GO:0016192">
    <property type="term" value="P:vesicle-mediated transport"/>
    <property type="evidence" value="ECO:0007669"/>
    <property type="project" value="UniProtKB-ARBA"/>
</dbReference>
<dbReference type="PROSITE" id="PS01209">
    <property type="entry name" value="LDLRA_1"/>
    <property type="match status" value="2"/>
</dbReference>
<dbReference type="InterPro" id="IPR036055">
    <property type="entry name" value="LDL_receptor-like_sf"/>
</dbReference>
<feature type="compositionally biased region" description="Basic and acidic residues" evidence="10">
    <location>
        <begin position="568"/>
        <end position="583"/>
    </location>
</feature>
<dbReference type="InterPro" id="IPR050685">
    <property type="entry name" value="LDLR"/>
</dbReference>
<comment type="subcellular location">
    <subcellularLocation>
        <location evidence="1">Cell membrane</location>
        <topology evidence="1">Single-pass type II membrane protein</topology>
    </subcellularLocation>
</comment>
<evidence type="ECO:0000256" key="8">
    <source>
        <dbReference type="PROSITE-ProRule" id="PRU00090"/>
    </source>
</evidence>
<dbReference type="SMART" id="SM00063">
    <property type="entry name" value="FRI"/>
    <property type="match status" value="1"/>
</dbReference>
<name>A0AAU9UW39_EUPED</name>
<evidence type="ECO:0000256" key="7">
    <source>
        <dbReference type="ARBA" id="ARBA00023157"/>
    </source>
</evidence>
<feature type="region of interest" description="Disordered" evidence="10">
    <location>
        <begin position="491"/>
        <end position="614"/>
    </location>
</feature>
<feature type="compositionally biased region" description="Low complexity" evidence="10">
    <location>
        <begin position="541"/>
        <end position="560"/>
    </location>
</feature>
<evidence type="ECO:0000256" key="10">
    <source>
        <dbReference type="SAM" id="MobiDB-lite"/>
    </source>
</evidence>
<reference evidence="12" key="1">
    <citation type="submission" date="2022-03" db="EMBL/GenBank/DDBJ databases">
        <authorList>
            <person name="Tunstrom K."/>
        </authorList>
    </citation>
    <scope>NUCLEOTIDE SEQUENCE</scope>
</reference>
<feature type="domain" description="FZ" evidence="11">
    <location>
        <begin position="292"/>
        <end position="403"/>
    </location>
</feature>
<proteinExistence type="predicted"/>
<dbReference type="SUPFAM" id="SSF63501">
    <property type="entry name" value="Frizzled cysteine-rich domain"/>
    <property type="match status" value="1"/>
</dbReference>
<dbReference type="SMART" id="SM00192">
    <property type="entry name" value="LDLa"/>
    <property type="match status" value="3"/>
</dbReference>
<dbReference type="PANTHER" id="PTHR24270">
    <property type="entry name" value="LOW-DENSITY LIPOPROTEIN RECEPTOR-RELATED"/>
    <property type="match status" value="1"/>
</dbReference>
<feature type="compositionally biased region" description="Basic and acidic residues" evidence="10">
    <location>
        <begin position="630"/>
        <end position="645"/>
    </location>
</feature>
<dbReference type="AlphaFoldDB" id="A0AAU9UW39"/>
<protein>
    <recommendedName>
        <fullName evidence="11">FZ domain-containing protein</fullName>
    </recommendedName>
</protein>
<evidence type="ECO:0000259" key="11">
    <source>
        <dbReference type="PROSITE" id="PS50038"/>
    </source>
</evidence>
<keyword evidence="13" id="KW-1185">Reference proteome</keyword>
<dbReference type="CDD" id="cd07066">
    <property type="entry name" value="CRD_FZ"/>
    <property type="match status" value="1"/>
</dbReference>
<feature type="disulfide bond" evidence="8">
    <location>
        <begin position="340"/>
        <end position="378"/>
    </location>
</feature>
<evidence type="ECO:0000313" key="13">
    <source>
        <dbReference type="Proteomes" id="UP001153954"/>
    </source>
</evidence>
<dbReference type="PRINTS" id="PR00261">
    <property type="entry name" value="LDLRECEPTOR"/>
</dbReference>
<dbReference type="PANTHER" id="PTHR24270:SF57">
    <property type="entry name" value="FI24007P1"/>
    <property type="match status" value="1"/>
</dbReference>
<keyword evidence="3" id="KW-0677">Repeat</keyword>
<feature type="disulfide bond" evidence="9">
    <location>
        <begin position="414"/>
        <end position="432"/>
    </location>
</feature>
<dbReference type="InterPro" id="IPR036790">
    <property type="entry name" value="Frizzled_dom_sf"/>
</dbReference>
<feature type="region of interest" description="Disordered" evidence="10">
    <location>
        <begin position="630"/>
        <end position="709"/>
    </location>
</feature>
<feature type="disulfide bond" evidence="9">
    <location>
        <begin position="444"/>
        <end position="456"/>
    </location>
</feature>
<feature type="compositionally biased region" description="Basic and acidic residues" evidence="10">
    <location>
        <begin position="665"/>
        <end position="677"/>
    </location>
</feature>
<dbReference type="EMBL" id="CAKOGL010000025">
    <property type="protein sequence ID" value="CAH2102272.1"/>
    <property type="molecule type" value="Genomic_DNA"/>
</dbReference>
<dbReference type="PROSITE" id="PS50038">
    <property type="entry name" value="FZ"/>
    <property type="match status" value="1"/>
</dbReference>
<gene>
    <name evidence="12" type="ORF">EEDITHA_LOCUS16925</name>
</gene>